<comment type="caution">
    <text evidence="1">The sequence shown here is derived from an EMBL/GenBank/DDBJ whole genome shotgun (WGS) entry which is preliminary data.</text>
</comment>
<dbReference type="Proteomes" id="UP001060085">
    <property type="component" value="Linkage Group LG02"/>
</dbReference>
<protein>
    <submittedName>
        <fullName evidence="1">Uncharacterized protein</fullName>
    </submittedName>
</protein>
<reference evidence="2" key="1">
    <citation type="journal article" date="2023" name="Nat. Plants">
        <title>Single-cell RNA sequencing provides a high-resolution roadmap for understanding the multicellular compartmentation of specialized metabolism.</title>
        <authorList>
            <person name="Sun S."/>
            <person name="Shen X."/>
            <person name="Li Y."/>
            <person name="Li Y."/>
            <person name="Wang S."/>
            <person name="Li R."/>
            <person name="Zhang H."/>
            <person name="Shen G."/>
            <person name="Guo B."/>
            <person name="Wei J."/>
            <person name="Xu J."/>
            <person name="St-Pierre B."/>
            <person name="Chen S."/>
            <person name="Sun C."/>
        </authorList>
    </citation>
    <scope>NUCLEOTIDE SEQUENCE [LARGE SCALE GENOMIC DNA]</scope>
</reference>
<accession>A0ACC0C0J3</accession>
<dbReference type="EMBL" id="CM044702">
    <property type="protein sequence ID" value="KAI5678333.1"/>
    <property type="molecule type" value="Genomic_DNA"/>
</dbReference>
<organism evidence="1 2">
    <name type="scientific">Catharanthus roseus</name>
    <name type="common">Madagascar periwinkle</name>
    <name type="synonym">Vinca rosea</name>
    <dbReference type="NCBI Taxonomy" id="4058"/>
    <lineage>
        <taxon>Eukaryota</taxon>
        <taxon>Viridiplantae</taxon>
        <taxon>Streptophyta</taxon>
        <taxon>Embryophyta</taxon>
        <taxon>Tracheophyta</taxon>
        <taxon>Spermatophyta</taxon>
        <taxon>Magnoliopsida</taxon>
        <taxon>eudicotyledons</taxon>
        <taxon>Gunneridae</taxon>
        <taxon>Pentapetalae</taxon>
        <taxon>asterids</taxon>
        <taxon>lamiids</taxon>
        <taxon>Gentianales</taxon>
        <taxon>Apocynaceae</taxon>
        <taxon>Rauvolfioideae</taxon>
        <taxon>Vinceae</taxon>
        <taxon>Catharanthinae</taxon>
        <taxon>Catharanthus</taxon>
    </lineage>
</organism>
<evidence type="ECO:0000313" key="1">
    <source>
        <dbReference type="EMBL" id="KAI5678333.1"/>
    </source>
</evidence>
<keyword evidence="2" id="KW-1185">Reference proteome</keyword>
<gene>
    <name evidence="1" type="ORF">M9H77_09283</name>
</gene>
<sequence length="293" mass="32097">MLPEFSGNLVHLPYLDRALALSDLWRAEVPLICNEIVEYHYPGRWRLRIRDGPALAVEVSSYPSDEYIRWYQGITRVYIGNPANRDTRSVGYQPAGVDRRMIEVDDIASVVIQEPPSSPSQIASFTKKVQTIIRRQPGRGAGGGRPPVPPFPRRHEHVDPGHVEVERGERFGGGQQAGDPFYSPNLGISSFSLCLTPPSQSLPSGSGTMQMPPPPGLGFAPFQSPHSTPFGFSGFRAPSPSGTAGSSTPHQPISQASSSDEEERMDDMDIVQHLGFGHLVGKKTTRFTPSDWP</sequence>
<name>A0ACC0C0J3_CATRO</name>
<proteinExistence type="predicted"/>
<evidence type="ECO:0000313" key="2">
    <source>
        <dbReference type="Proteomes" id="UP001060085"/>
    </source>
</evidence>